<dbReference type="SMART" id="SM00436">
    <property type="entry name" value="TOP1Bc"/>
    <property type="match status" value="1"/>
</dbReference>
<dbReference type="PRINTS" id="PR00417">
    <property type="entry name" value="PRTPISMRASEI"/>
</dbReference>
<feature type="active site" description="O-(5'-phospho-DNA)-tyrosine intermediate" evidence="10">
    <location>
        <position position="302"/>
    </location>
</feature>
<evidence type="ECO:0000256" key="9">
    <source>
        <dbReference type="ARBA" id="ARBA00023235"/>
    </source>
</evidence>
<evidence type="ECO:0000259" key="12">
    <source>
        <dbReference type="PROSITE" id="PS50880"/>
    </source>
</evidence>
<dbReference type="NCBIfam" id="TIGR01051">
    <property type="entry name" value="topA_bact"/>
    <property type="match status" value="1"/>
</dbReference>
<feature type="site" description="Interaction with DNA" evidence="10">
    <location>
        <position position="489"/>
    </location>
</feature>
<comment type="similarity">
    <text evidence="2 10">Belongs to the type IA topoisomerase family.</text>
</comment>
<dbReference type="CDD" id="cd03363">
    <property type="entry name" value="TOPRIM_TopoIA_TopoI"/>
    <property type="match status" value="1"/>
</dbReference>
<evidence type="ECO:0000256" key="10">
    <source>
        <dbReference type="HAMAP-Rule" id="MF_00952"/>
    </source>
</evidence>
<dbReference type="InterPro" id="IPR003602">
    <property type="entry name" value="Topo_IA_DNA-bd_dom"/>
</dbReference>
<dbReference type="InterPro" id="IPR023406">
    <property type="entry name" value="Topo_IA_AS"/>
</dbReference>
<proteinExistence type="inferred from homology"/>
<reference evidence="14 15" key="1">
    <citation type="submission" date="2020-09" db="EMBL/GenBank/DDBJ databases">
        <title>Parvimonas S3374 sp. nov.</title>
        <authorList>
            <person name="Buhl M."/>
        </authorList>
    </citation>
    <scope>NUCLEOTIDE SEQUENCE [LARGE SCALE GENOMIC DNA]</scope>
    <source>
        <strain evidence="14 15">S3374</strain>
    </source>
</reference>
<feature type="site" description="Interaction with DNA" evidence="10">
    <location>
        <position position="155"/>
    </location>
</feature>
<feature type="domain" description="Topo IA-type catalytic" evidence="13">
    <location>
        <begin position="129"/>
        <end position="557"/>
    </location>
</feature>
<evidence type="ECO:0000256" key="2">
    <source>
        <dbReference type="ARBA" id="ARBA00009446"/>
    </source>
</evidence>
<evidence type="ECO:0000256" key="7">
    <source>
        <dbReference type="ARBA" id="ARBA00023029"/>
    </source>
</evidence>
<feature type="region of interest" description="Interaction with DNA" evidence="10">
    <location>
        <begin position="163"/>
        <end position="168"/>
    </location>
</feature>
<feature type="site" description="Interaction with DNA" evidence="10">
    <location>
        <position position="148"/>
    </location>
</feature>
<feature type="site" description="Interaction with DNA" evidence="10">
    <location>
        <position position="304"/>
    </location>
</feature>
<dbReference type="PROSITE" id="PS00396">
    <property type="entry name" value="TOPO_IA_1"/>
    <property type="match status" value="1"/>
</dbReference>
<feature type="site" description="Interaction with DNA" evidence="10">
    <location>
        <position position="143"/>
    </location>
</feature>
<dbReference type="Gene3D" id="3.30.65.10">
    <property type="entry name" value="Bacterial Topoisomerase I, domain 1"/>
    <property type="match status" value="2"/>
</dbReference>
<dbReference type="SMART" id="SM00437">
    <property type="entry name" value="TOP1Ac"/>
    <property type="match status" value="1"/>
</dbReference>
<evidence type="ECO:0000256" key="1">
    <source>
        <dbReference type="ARBA" id="ARBA00000213"/>
    </source>
</evidence>
<dbReference type="InterPro" id="IPR005733">
    <property type="entry name" value="TopoI_bac-type"/>
</dbReference>
<comment type="subunit">
    <text evidence="10">Monomer.</text>
</comment>
<evidence type="ECO:0000256" key="8">
    <source>
        <dbReference type="ARBA" id="ARBA00023125"/>
    </source>
</evidence>
<evidence type="ECO:0000256" key="5">
    <source>
        <dbReference type="ARBA" id="ARBA00022833"/>
    </source>
</evidence>
<evidence type="ECO:0000256" key="4">
    <source>
        <dbReference type="ARBA" id="ARBA00022771"/>
    </source>
</evidence>
<evidence type="ECO:0000259" key="13">
    <source>
        <dbReference type="PROSITE" id="PS52039"/>
    </source>
</evidence>
<dbReference type="InterPro" id="IPR013497">
    <property type="entry name" value="Topo_IA_cen"/>
</dbReference>
<name>A0ABS1C827_9FIRM</name>
<dbReference type="Pfam" id="PF01131">
    <property type="entry name" value="Topoisom_bac"/>
    <property type="match status" value="1"/>
</dbReference>
<feature type="site" description="Interaction with DNA" evidence="10">
    <location>
        <position position="33"/>
    </location>
</feature>
<keyword evidence="7 10" id="KW-0799">Topoisomerase</keyword>
<evidence type="ECO:0000313" key="15">
    <source>
        <dbReference type="Proteomes" id="UP000823123"/>
    </source>
</evidence>
<keyword evidence="15" id="KW-1185">Reference proteome</keyword>
<protein>
    <recommendedName>
        <fullName evidence="10">DNA topoisomerase 1</fullName>
        <ecNumber evidence="10">5.6.2.1</ecNumber>
    </recommendedName>
    <alternativeName>
        <fullName evidence="10">DNA topoisomerase I</fullName>
    </alternativeName>
</protein>
<dbReference type="PANTHER" id="PTHR42785:SF1">
    <property type="entry name" value="DNA TOPOISOMERASE"/>
    <property type="match status" value="1"/>
</dbReference>
<accession>A0ABS1C827</accession>
<evidence type="ECO:0000313" key="14">
    <source>
        <dbReference type="EMBL" id="MBK1468215.1"/>
    </source>
</evidence>
<dbReference type="InterPro" id="IPR013824">
    <property type="entry name" value="Topo_IA_cen_sub1"/>
</dbReference>
<dbReference type="Gene3D" id="1.10.460.10">
    <property type="entry name" value="Topoisomerase I, domain 2"/>
    <property type="match status" value="1"/>
</dbReference>
<dbReference type="Gene3D" id="1.10.290.10">
    <property type="entry name" value="Topoisomerase I, domain 4"/>
    <property type="match status" value="1"/>
</dbReference>
<dbReference type="CDD" id="cd00186">
    <property type="entry name" value="TOP1Ac"/>
    <property type="match status" value="1"/>
</dbReference>
<evidence type="ECO:0000256" key="3">
    <source>
        <dbReference type="ARBA" id="ARBA00022723"/>
    </source>
</evidence>
<comment type="caution">
    <text evidence="14">The sequence shown here is derived from an EMBL/GenBank/DDBJ whole genome shotgun (WGS) entry which is preliminary data.</text>
</comment>
<feature type="region of interest" description="Disordered" evidence="11">
    <location>
        <begin position="246"/>
        <end position="265"/>
    </location>
</feature>
<evidence type="ECO:0000256" key="11">
    <source>
        <dbReference type="SAM" id="MobiDB-lite"/>
    </source>
</evidence>
<keyword evidence="8 10" id="KW-0238">DNA-binding</keyword>
<dbReference type="InterPro" id="IPR034149">
    <property type="entry name" value="TOPRIM_TopoI"/>
</dbReference>
<keyword evidence="6" id="KW-0460">Magnesium</keyword>
<dbReference type="RefSeq" id="WP_201275208.1">
    <property type="nucleotide sequence ID" value="NZ_JACVDA010000005.1"/>
</dbReference>
<dbReference type="PANTHER" id="PTHR42785">
    <property type="entry name" value="DNA TOPOISOMERASE, TYPE IA, CORE"/>
    <property type="match status" value="1"/>
</dbReference>
<dbReference type="InterPro" id="IPR013826">
    <property type="entry name" value="Topo_IA_cen_sub3"/>
</dbReference>
<dbReference type="SUPFAM" id="SSF57783">
    <property type="entry name" value="Zinc beta-ribbon"/>
    <property type="match status" value="1"/>
</dbReference>
<feature type="site" description="Interaction with DNA" evidence="10">
    <location>
        <position position="140"/>
    </location>
</feature>
<dbReference type="HAMAP" id="MF_00952">
    <property type="entry name" value="Topoisom_1_prok"/>
    <property type="match status" value="1"/>
</dbReference>
<keyword evidence="4" id="KW-0863">Zinc-finger</keyword>
<comment type="function">
    <text evidence="10">Releases the supercoiling and torsional tension of DNA, which is introduced during the DNA replication and transcription, by transiently cleaving and rejoining one strand of the DNA duplex. Introduces a single-strand break via transesterification at a target site in duplex DNA. The scissile phosphodiester is attacked by the catalytic tyrosine of the enzyme, resulting in the formation of a DNA-(5'-phosphotyrosyl)-enzyme intermediate and the expulsion of a 3'-OH DNA strand. The free DNA strand then undergoes passage around the unbroken strand, thus removing DNA supercoils. Finally, in the religation step, the DNA 3'-OH attacks the covalent intermediate to expel the active-site tyrosine and restore the DNA phosphodiester backbone.</text>
</comment>
<dbReference type="InterPro" id="IPR013498">
    <property type="entry name" value="Topo_IA_Znf"/>
</dbReference>
<dbReference type="InterPro" id="IPR006171">
    <property type="entry name" value="TOPRIM_dom"/>
</dbReference>
<keyword evidence="9 10" id="KW-0413">Isomerase</keyword>
<comment type="catalytic activity">
    <reaction evidence="1 10">
        <text>ATP-independent breakage of single-stranded DNA, followed by passage and rejoining.</text>
        <dbReference type="EC" id="5.6.2.1"/>
    </reaction>
</comment>
<dbReference type="Gene3D" id="3.40.50.140">
    <property type="match status" value="1"/>
</dbReference>
<feature type="domain" description="Toprim" evidence="12">
    <location>
        <begin position="3"/>
        <end position="113"/>
    </location>
</feature>
<feature type="site" description="Interaction with DNA" evidence="10">
    <location>
        <position position="139"/>
    </location>
</feature>
<dbReference type="Proteomes" id="UP000823123">
    <property type="component" value="Unassembled WGS sequence"/>
</dbReference>
<gene>
    <name evidence="10 14" type="primary">topA</name>
    <name evidence="14" type="ORF">IBJ83_02650</name>
</gene>
<sequence length="694" mass="79836">MYKNLVIVESPTKAKTVSKMLGSNYKVVASVGHIRDLPKSKLGIDIENNFQPEYINVRGKASKIKELKELYKNSKNIYLATDPDREGEAISWHIAYLLGLDINSNNRIEFHEITKNSIKESIKNSRKIDMNLVNSQQARRVLDRLVGYKLSPILWKKIKSGLSAGRVQSATLKIICERQEEIDNFIPEEFWKIEGIHDVQNIEFKSLYYGEYENNKIVKKEIKNEQEALKVVEKTDKDNFVVEDVKKTKKERKPQPPFTTSTLQQEAGRKLGFSSSMTMSIAQQLYEGINVGKDGSVGLISYMRTDSTRISSEIVAEALEYITENYGKNYAGKGNEYNLKKKNSQDAHEGVRPSSIFRSPQKIKNYLTANQYKLYKLIWERTVASQMKSESYESTQIVLNSNNCIYKLSGRYTLFDGFSKIYTSSDVKDEILPKLENKDVINAEKIEKSQHFTKPVANFTEASLVKKLEENGIGRPSTYASIINSLTSRFYIVIESKKIIPTDLGKNVNKFLVSNFERIINEKFTMEMEEKLDEIAENKKDWKKVISEFYAFFETFLKKSEKDSKNYKIQDEVLDEKCPMCGKNLVVKKTKFGKFIGCSGFPDCNYIKKEVKDTNVKCPKCGGRIIEKISKKRKVFYGCENYPNCDFAIWDKPIADKKCEKCGKFLVEVKNRFKHALKCSDETCDFEIDLKKKG</sequence>
<dbReference type="PROSITE" id="PS52039">
    <property type="entry name" value="TOPO_IA_2"/>
    <property type="match status" value="1"/>
</dbReference>
<keyword evidence="3" id="KW-0479">Metal-binding</keyword>
<dbReference type="InterPro" id="IPR013825">
    <property type="entry name" value="Topo_IA_cen_sub2"/>
</dbReference>
<dbReference type="InterPro" id="IPR000380">
    <property type="entry name" value="Topo_IA"/>
</dbReference>
<dbReference type="Gene3D" id="2.70.20.10">
    <property type="entry name" value="Topoisomerase I, domain 3"/>
    <property type="match status" value="1"/>
</dbReference>
<evidence type="ECO:0000256" key="6">
    <source>
        <dbReference type="ARBA" id="ARBA00022842"/>
    </source>
</evidence>
<dbReference type="Pfam" id="PF01751">
    <property type="entry name" value="Toprim"/>
    <property type="match status" value="1"/>
</dbReference>
<dbReference type="Pfam" id="PF01396">
    <property type="entry name" value="Zn_ribbon_Top1"/>
    <property type="match status" value="3"/>
</dbReference>
<dbReference type="SUPFAM" id="SSF56712">
    <property type="entry name" value="Prokaryotic type I DNA topoisomerase"/>
    <property type="match status" value="1"/>
</dbReference>
<organism evidence="14 15">
    <name type="scientific">Parvimonas parva</name>
    <dbReference type="NCBI Taxonomy" id="2769485"/>
    <lineage>
        <taxon>Bacteria</taxon>
        <taxon>Bacillati</taxon>
        <taxon>Bacillota</taxon>
        <taxon>Tissierellia</taxon>
        <taxon>Tissierellales</taxon>
        <taxon>Peptoniphilaceae</taxon>
        <taxon>Parvimonas</taxon>
    </lineage>
</organism>
<dbReference type="EMBL" id="JACVDA010000005">
    <property type="protein sequence ID" value="MBK1468215.1"/>
    <property type="molecule type" value="Genomic_DNA"/>
</dbReference>
<dbReference type="InterPro" id="IPR023405">
    <property type="entry name" value="Topo_IA_core_domain"/>
</dbReference>
<keyword evidence="5" id="KW-0862">Zinc</keyword>
<dbReference type="InterPro" id="IPR003601">
    <property type="entry name" value="Topo_IA_2"/>
</dbReference>
<dbReference type="InterPro" id="IPR028612">
    <property type="entry name" value="Topoisom_1_IA"/>
</dbReference>
<dbReference type="SMART" id="SM00493">
    <property type="entry name" value="TOPRIM"/>
    <property type="match status" value="1"/>
</dbReference>
<dbReference type="EC" id="5.6.2.1" evidence="10"/>
<dbReference type="PROSITE" id="PS50880">
    <property type="entry name" value="TOPRIM"/>
    <property type="match status" value="1"/>
</dbReference>